<evidence type="ECO:0000313" key="1">
    <source>
        <dbReference type="EMBL" id="WRQ87773.1"/>
    </source>
</evidence>
<proteinExistence type="predicted"/>
<evidence type="ECO:0000313" key="2">
    <source>
        <dbReference type="Proteomes" id="UP000738431"/>
    </source>
</evidence>
<gene>
    <name evidence="1" type="ORF">K1X11_000015</name>
</gene>
<keyword evidence="2" id="KW-1185">Reference proteome</keyword>
<accession>A0ABZ1C944</accession>
<organism evidence="1 2">
    <name type="scientific">Actomonas aquatica</name>
    <dbReference type="NCBI Taxonomy" id="2866162"/>
    <lineage>
        <taxon>Bacteria</taxon>
        <taxon>Pseudomonadati</taxon>
        <taxon>Verrucomicrobiota</taxon>
        <taxon>Opitutia</taxon>
        <taxon>Opitutales</taxon>
        <taxon>Opitutaceae</taxon>
        <taxon>Actomonas</taxon>
    </lineage>
</organism>
<name>A0ABZ1C944_9BACT</name>
<sequence>MPFDRWKPVNQYSLAWRLFQRHHTHFNRIFWSDQAARRRVYTFTRGKVKSIPAKDIFPLDEHPRALLENLGEWSQNYNAFDRWARIAAVAALTGYLETFISQLAYAALESCPALLVGGSREIDGVIHLKNNTFPELERAVSPLVRGEWSSRCSAYATLFGSCGFTAHISTLEEMRNLRNDASHSFGRPIASMRMAEKYLVERIDKISDARIQGFLGAVESVAKSIEKDITHRFVGAYESMRIYHNWPRKNDFSGYSLKSVAMDFGGYYQEVTSYGIPKYVGVSLIQHYQKL</sequence>
<reference evidence="1 2" key="1">
    <citation type="submission" date="2021-08" db="EMBL/GenBank/DDBJ databases">
        <authorList>
            <person name="Zhang D."/>
            <person name="Zhang A."/>
            <person name="Wang L."/>
        </authorList>
    </citation>
    <scope>NUCLEOTIDE SEQUENCE [LARGE SCALE GENOMIC DNA]</scope>
    <source>
        <strain evidence="1 2">WL0086</strain>
    </source>
</reference>
<protein>
    <recommendedName>
        <fullName evidence="3">RiboL-PSP-HEPN domain-containing protein</fullName>
    </recommendedName>
</protein>
<evidence type="ECO:0008006" key="3">
    <source>
        <dbReference type="Google" id="ProtNLM"/>
    </source>
</evidence>
<dbReference type="EMBL" id="CP139781">
    <property type="protein sequence ID" value="WRQ87773.1"/>
    <property type="molecule type" value="Genomic_DNA"/>
</dbReference>
<reference evidence="1 2" key="2">
    <citation type="submission" date="2023-12" db="EMBL/GenBank/DDBJ databases">
        <title>Description of an unclassified Opitutus bacterium of Verrucomicrobiota.</title>
        <authorList>
            <person name="Zhang D.-F."/>
        </authorList>
    </citation>
    <scope>NUCLEOTIDE SEQUENCE [LARGE SCALE GENOMIC DNA]</scope>
    <source>
        <strain evidence="1 2">WL0086</strain>
    </source>
</reference>
<dbReference type="Proteomes" id="UP000738431">
    <property type="component" value="Chromosome"/>
</dbReference>
<dbReference type="RefSeq" id="WP_221029184.1">
    <property type="nucleotide sequence ID" value="NZ_CP139781.1"/>
</dbReference>